<organism evidence="11 12">
    <name type="scientific">Suillus luteus UH-Slu-Lm8-n1</name>
    <dbReference type="NCBI Taxonomy" id="930992"/>
    <lineage>
        <taxon>Eukaryota</taxon>
        <taxon>Fungi</taxon>
        <taxon>Dikarya</taxon>
        <taxon>Basidiomycota</taxon>
        <taxon>Agaricomycotina</taxon>
        <taxon>Agaricomycetes</taxon>
        <taxon>Agaricomycetidae</taxon>
        <taxon>Boletales</taxon>
        <taxon>Suillineae</taxon>
        <taxon>Suillaceae</taxon>
        <taxon>Suillus</taxon>
    </lineage>
</organism>
<name>A0A0D0B7K4_9AGAM</name>
<evidence type="ECO:0000256" key="7">
    <source>
        <dbReference type="ARBA" id="ARBA00022801"/>
    </source>
</evidence>
<dbReference type="InParanoid" id="A0A0D0B7K4"/>
<dbReference type="PANTHER" id="PTHR11935:SF94">
    <property type="entry name" value="TENZING NORGAY, ISOFORM C"/>
    <property type="match status" value="1"/>
</dbReference>
<dbReference type="HOGENOM" id="CLU_030571_4_0_1"/>
<keyword evidence="6" id="KW-0479">Metal-binding</keyword>
<dbReference type="UniPathway" id="UPA00619">
    <property type="reaction ID" value="UER00676"/>
</dbReference>
<evidence type="ECO:0000256" key="2">
    <source>
        <dbReference type="ARBA" id="ARBA00001947"/>
    </source>
</evidence>
<dbReference type="SUPFAM" id="SSF56281">
    <property type="entry name" value="Metallo-hydrolase/oxidoreductase"/>
    <property type="match status" value="1"/>
</dbReference>
<dbReference type="InterPro" id="IPR035680">
    <property type="entry name" value="Clx_II_MBL"/>
</dbReference>
<evidence type="ECO:0000313" key="12">
    <source>
        <dbReference type="Proteomes" id="UP000054485"/>
    </source>
</evidence>
<dbReference type="GO" id="GO:0046872">
    <property type="term" value="F:metal ion binding"/>
    <property type="evidence" value="ECO:0007669"/>
    <property type="project" value="UniProtKB-KW"/>
</dbReference>
<dbReference type="Proteomes" id="UP000054485">
    <property type="component" value="Unassembled WGS sequence"/>
</dbReference>
<dbReference type="InterPro" id="IPR036866">
    <property type="entry name" value="RibonucZ/Hydroxyglut_hydro"/>
</dbReference>
<dbReference type="NCBIfam" id="TIGR03413">
    <property type="entry name" value="GSH_gloB"/>
    <property type="match status" value="1"/>
</dbReference>
<dbReference type="PANTHER" id="PTHR11935">
    <property type="entry name" value="BETA LACTAMASE DOMAIN"/>
    <property type="match status" value="1"/>
</dbReference>
<dbReference type="InterPro" id="IPR017782">
    <property type="entry name" value="Hydroxyacylglutathione_Hdrlase"/>
</dbReference>
<keyword evidence="12" id="KW-1185">Reference proteome</keyword>
<gene>
    <name evidence="11" type="ORF">CY34DRAFT_801136</name>
</gene>
<dbReference type="AlphaFoldDB" id="A0A0D0B7K4"/>
<evidence type="ECO:0000256" key="4">
    <source>
        <dbReference type="ARBA" id="ARBA00006759"/>
    </source>
</evidence>
<accession>A0A0D0B7K4</accession>
<protein>
    <recommendedName>
        <fullName evidence="5">hydroxyacylglutathione hydrolase</fullName>
        <ecNumber evidence="5">3.1.2.6</ecNumber>
    </recommendedName>
    <alternativeName>
        <fullName evidence="9">Glyoxalase II</fullName>
    </alternativeName>
</protein>
<evidence type="ECO:0000256" key="6">
    <source>
        <dbReference type="ARBA" id="ARBA00022723"/>
    </source>
</evidence>
<dbReference type="GO" id="GO:0004416">
    <property type="term" value="F:hydroxyacylglutathione hydrolase activity"/>
    <property type="evidence" value="ECO:0007669"/>
    <property type="project" value="UniProtKB-EC"/>
</dbReference>
<evidence type="ECO:0000256" key="5">
    <source>
        <dbReference type="ARBA" id="ARBA00011917"/>
    </source>
</evidence>
<dbReference type="EMBL" id="KN835167">
    <property type="protein sequence ID" value="KIK45829.1"/>
    <property type="molecule type" value="Genomic_DNA"/>
</dbReference>
<dbReference type="Gene3D" id="3.60.15.10">
    <property type="entry name" value="Ribonuclease Z/Hydroxyacylglutathione hydrolase-like"/>
    <property type="match status" value="1"/>
</dbReference>
<keyword evidence="7" id="KW-0378">Hydrolase</keyword>
<comment type="cofactor">
    <cofactor evidence="2">
        <name>Zn(2+)</name>
        <dbReference type="ChEBI" id="CHEBI:29105"/>
    </cofactor>
</comment>
<dbReference type="FunCoup" id="A0A0D0B7K4">
    <property type="interactions" value="111"/>
</dbReference>
<comment type="similarity">
    <text evidence="4">Belongs to the metallo-beta-lactamase superfamily. Glyoxalase II family.</text>
</comment>
<evidence type="ECO:0000256" key="3">
    <source>
        <dbReference type="ARBA" id="ARBA00004963"/>
    </source>
</evidence>
<comment type="catalytic activity">
    <reaction evidence="1">
        <text>an S-(2-hydroxyacyl)glutathione + H2O = a 2-hydroxy carboxylate + glutathione + H(+)</text>
        <dbReference type="Rhea" id="RHEA:21864"/>
        <dbReference type="ChEBI" id="CHEBI:15377"/>
        <dbReference type="ChEBI" id="CHEBI:15378"/>
        <dbReference type="ChEBI" id="CHEBI:57925"/>
        <dbReference type="ChEBI" id="CHEBI:58896"/>
        <dbReference type="ChEBI" id="CHEBI:71261"/>
        <dbReference type="EC" id="3.1.2.6"/>
    </reaction>
</comment>
<dbReference type="STRING" id="930992.A0A0D0B7K4"/>
<dbReference type="GO" id="GO:0019243">
    <property type="term" value="P:methylglyoxal catabolic process to D-lactate via S-lactoyl-glutathione"/>
    <property type="evidence" value="ECO:0007669"/>
    <property type="project" value="InterPro"/>
</dbReference>
<dbReference type="Pfam" id="PF16123">
    <property type="entry name" value="HAGH_C"/>
    <property type="match status" value="1"/>
</dbReference>
<feature type="domain" description="Metallo-beta-lactamase" evidence="10">
    <location>
        <begin position="45"/>
        <end position="207"/>
    </location>
</feature>
<evidence type="ECO:0000313" key="11">
    <source>
        <dbReference type="EMBL" id="KIK45829.1"/>
    </source>
</evidence>
<dbReference type="Pfam" id="PF00753">
    <property type="entry name" value="Lactamase_B"/>
    <property type="match status" value="1"/>
</dbReference>
<dbReference type="SMART" id="SM00849">
    <property type="entry name" value="Lactamase_B"/>
    <property type="match status" value="1"/>
</dbReference>
<reference evidence="12" key="2">
    <citation type="submission" date="2015-01" db="EMBL/GenBank/DDBJ databases">
        <title>Evolutionary Origins and Diversification of the Mycorrhizal Mutualists.</title>
        <authorList>
            <consortium name="DOE Joint Genome Institute"/>
            <consortium name="Mycorrhizal Genomics Consortium"/>
            <person name="Kohler A."/>
            <person name="Kuo A."/>
            <person name="Nagy L.G."/>
            <person name="Floudas D."/>
            <person name="Copeland A."/>
            <person name="Barry K.W."/>
            <person name="Cichocki N."/>
            <person name="Veneault-Fourrey C."/>
            <person name="LaButti K."/>
            <person name="Lindquist E.A."/>
            <person name="Lipzen A."/>
            <person name="Lundell T."/>
            <person name="Morin E."/>
            <person name="Murat C."/>
            <person name="Riley R."/>
            <person name="Ohm R."/>
            <person name="Sun H."/>
            <person name="Tunlid A."/>
            <person name="Henrissat B."/>
            <person name="Grigoriev I.V."/>
            <person name="Hibbett D.S."/>
            <person name="Martin F."/>
        </authorList>
    </citation>
    <scope>NUCLEOTIDE SEQUENCE [LARGE SCALE GENOMIC DNA]</scope>
    <source>
        <strain evidence="12">UH-Slu-Lm8-n1</strain>
    </source>
</reference>
<dbReference type="EC" id="3.1.2.6" evidence="5"/>
<dbReference type="OrthoDB" id="515692at2759"/>
<evidence type="ECO:0000256" key="9">
    <source>
        <dbReference type="ARBA" id="ARBA00031044"/>
    </source>
</evidence>
<evidence type="ECO:0000256" key="1">
    <source>
        <dbReference type="ARBA" id="ARBA00001623"/>
    </source>
</evidence>
<proteinExistence type="inferred from homology"/>
<dbReference type="HAMAP" id="MF_01374">
    <property type="entry name" value="Glyoxalase_2"/>
    <property type="match status" value="1"/>
</dbReference>
<comment type="pathway">
    <text evidence="3">Secondary metabolite metabolism; methylglyoxal degradation; (R)-lactate from methylglyoxal: step 2/2.</text>
</comment>
<dbReference type="InterPro" id="IPR032282">
    <property type="entry name" value="HAGH_C"/>
</dbReference>
<evidence type="ECO:0000259" key="10">
    <source>
        <dbReference type="SMART" id="SM00849"/>
    </source>
</evidence>
<dbReference type="InterPro" id="IPR001279">
    <property type="entry name" value="Metallo-B-lactamas"/>
</dbReference>
<reference evidence="11 12" key="1">
    <citation type="submission" date="2014-04" db="EMBL/GenBank/DDBJ databases">
        <authorList>
            <consortium name="DOE Joint Genome Institute"/>
            <person name="Kuo A."/>
            <person name="Ruytinx J."/>
            <person name="Rineau F."/>
            <person name="Colpaert J."/>
            <person name="Kohler A."/>
            <person name="Nagy L.G."/>
            <person name="Floudas D."/>
            <person name="Copeland A."/>
            <person name="Barry K.W."/>
            <person name="Cichocki N."/>
            <person name="Veneault-Fourrey C."/>
            <person name="LaButti K."/>
            <person name="Lindquist E.A."/>
            <person name="Lipzen A."/>
            <person name="Lundell T."/>
            <person name="Morin E."/>
            <person name="Murat C."/>
            <person name="Sun H."/>
            <person name="Tunlid A."/>
            <person name="Henrissat B."/>
            <person name="Grigoriev I.V."/>
            <person name="Hibbett D.S."/>
            <person name="Martin F."/>
            <person name="Nordberg H.P."/>
            <person name="Cantor M.N."/>
            <person name="Hua S.X."/>
        </authorList>
    </citation>
    <scope>NUCLEOTIDE SEQUENCE [LARGE SCALE GENOMIC DNA]</scope>
    <source>
        <strain evidence="11 12">UH-Slu-Lm8-n1</strain>
    </source>
</reference>
<evidence type="ECO:0000256" key="8">
    <source>
        <dbReference type="ARBA" id="ARBA00022833"/>
    </source>
</evidence>
<keyword evidence="8" id="KW-0862">Zinc</keyword>
<dbReference type="CDD" id="cd07723">
    <property type="entry name" value="hydroxyacylglutathione_hydrolase_MBL-fold"/>
    <property type="match status" value="1"/>
</dbReference>
<sequence length="288" mass="31181">MTVLSIAFRSRISFYSRAPSLGIRAFSSTVKAFKMRVVPVLVSADNYAYLLIDEPSRKAAVVDVLDVEKVQAVAVKEGVSIVAGITTHHHQDHSGGNKPLVSTYPSIPVYGGFDVPAKTDLVEDGGEFTVGDNIHVRCLATPCHTKDSICFYVTDTSNKSQSGGVFTGDTLFIGGCGRFFEGTAEQMHTSLSKLATLPDDTVVYNGHEYTAGNVAFAKSIEPDNPAIDRLIKLAQENKVTTGLSTIGDEKEWNVFMRLDKDTIKRVTGAAEPGAVMNSLRELKNNFRG</sequence>